<organism evidence="2 3">
    <name type="scientific">Desulfosalsimonas propionicica</name>
    <dbReference type="NCBI Taxonomy" id="332175"/>
    <lineage>
        <taxon>Bacteria</taxon>
        <taxon>Pseudomonadati</taxon>
        <taxon>Thermodesulfobacteriota</taxon>
        <taxon>Desulfobacteria</taxon>
        <taxon>Desulfobacterales</taxon>
        <taxon>Desulfosalsimonadaceae</taxon>
        <taxon>Desulfosalsimonas</taxon>
    </lineage>
</organism>
<dbReference type="PROSITE" id="PS50075">
    <property type="entry name" value="CARRIER"/>
    <property type="match status" value="1"/>
</dbReference>
<comment type="caution">
    <text evidence="2">The sequence shown here is derived from an EMBL/GenBank/DDBJ whole genome shotgun (WGS) entry which is preliminary data.</text>
</comment>
<gene>
    <name evidence="2" type="ORF">HNR65_002202</name>
</gene>
<sequence length="87" mass="10053">MTECVYENVDEMLEQLISETKDILNKEDISPDSTLTEIGIDSLNVIELIVACEQIYTKVTRPEELQFDEFTTIQDLHSQLIELSSDW</sequence>
<dbReference type="Gene3D" id="1.10.1200.10">
    <property type="entry name" value="ACP-like"/>
    <property type="match status" value="1"/>
</dbReference>
<proteinExistence type="predicted"/>
<dbReference type="InterPro" id="IPR009081">
    <property type="entry name" value="PP-bd_ACP"/>
</dbReference>
<feature type="domain" description="Carrier" evidence="1">
    <location>
        <begin position="7"/>
        <end position="84"/>
    </location>
</feature>
<dbReference type="RefSeq" id="WP_220128362.1">
    <property type="nucleotide sequence ID" value="NZ_JACDUS010000005.1"/>
</dbReference>
<name>A0A7W0HL97_9BACT</name>
<dbReference type="Proteomes" id="UP000525298">
    <property type="component" value="Unassembled WGS sequence"/>
</dbReference>
<dbReference type="Pfam" id="PF00550">
    <property type="entry name" value="PP-binding"/>
    <property type="match status" value="1"/>
</dbReference>
<dbReference type="SUPFAM" id="SSF47336">
    <property type="entry name" value="ACP-like"/>
    <property type="match status" value="1"/>
</dbReference>
<protein>
    <submittedName>
        <fullName evidence="2">Acyl carrier protein</fullName>
    </submittedName>
</protein>
<evidence type="ECO:0000313" key="3">
    <source>
        <dbReference type="Proteomes" id="UP000525298"/>
    </source>
</evidence>
<accession>A0A7W0HL97</accession>
<dbReference type="AlphaFoldDB" id="A0A7W0HL97"/>
<evidence type="ECO:0000259" key="1">
    <source>
        <dbReference type="PROSITE" id="PS50075"/>
    </source>
</evidence>
<reference evidence="2 3" key="1">
    <citation type="submission" date="2020-07" db="EMBL/GenBank/DDBJ databases">
        <title>Genomic Encyclopedia of Type Strains, Phase IV (KMG-IV): sequencing the most valuable type-strain genomes for metagenomic binning, comparative biology and taxonomic classification.</title>
        <authorList>
            <person name="Goeker M."/>
        </authorList>
    </citation>
    <scope>NUCLEOTIDE SEQUENCE [LARGE SCALE GENOMIC DNA]</scope>
    <source>
        <strain evidence="2 3">DSM 17721</strain>
    </source>
</reference>
<keyword evidence="3" id="KW-1185">Reference proteome</keyword>
<dbReference type="EMBL" id="JACDUS010000005">
    <property type="protein sequence ID" value="MBA2881871.1"/>
    <property type="molecule type" value="Genomic_DNA"/>
</dbReference>
<evidence type="ECO:0000313" key="2">
    <source>
        <dbReference type="EMBL" id="MBA2881871.1"/>
    </source>
</evidence>
<dbReference type="InterPro" id="IPR036736">
    <property type="entry name" value="ACP-like_sf"/>
</dbReference>